<dbReference type="GO" id="GO:0008233">
    <property type="term" value="F:peptidase activity"/>
    <property type="evidence" value="ECO:0007669"/>
    <property type="project" value="UniProtKB-KW"/>
</dbReference>
<feature type="transmembrane region" description="Helical" evidence="5">
    <location>
        <begin position="182"/>
        <end position="203"/>
    </location>
</feature>
<organism evidence="7 8">
    <name type="scientific">Caulobacter segnis</name>
    <dbReference type="NCBI Taxonomy" id="88688"/>
    <lineage>
        <taxon>Bacteria</taxon>
        <taxon>Pseudomonadati</taxon>
        <taxon>Pseudomonadota</taxon>
        <taxon>Alphaproteobacteria</taxon>
        <taxon>Caulobacterales</taxon>
        <taxon>Caulobacteraceae</taxon>
        <taxon>Caulobacter</taxon>
    </lineage>
</organism>
<dbReference type="SUPFAM" id="SSF144091">
    <property type="entry name" value="Rhomboid-like"/>
    <property type="match status" value="1"/>
</dbReference>
<keyword evidence="3 5" id="KW-1133">Transmembrane helix</keyword>
<dbReference type="Proteomes" id="UP001057520">
    <property type="component" value="Chromosome"/>
</dbReference>
<evidence type="ECO:0000256" key="5">
    <source>
        <dbReference type="SAM" id="Phobius"/>
    </source>
</evidence>
<sequence length="216" mass="22281">MTDQRPEPIFNAPWPALLAAAAVIVPHVLLLKAGDATIESLALIPREFWAGRWTGAITMMFVHGGWVHAVMNAAFALAFGAPVARLLGLNGRGGAIFWLFYLACGALSGVGYAAIHPDSAGAVIGASGAISGLMGAAARTMDYPGQVGPILGPRVISLGLGWLVVNLVMAVAGGLLTMGTGAVAWEAHLVGFVVGVLLIRPFARWAGPSSRTIDPH</sequence>
<keyword evidence="7" id="KW-0645">Protease</keyword>
<dbReference type="InterPro" id="IPR022764">
    <property type="entry name" value="Peptidase_S54_rhomboid_dom"/>
</dbReference>
<protein>
    <submittedName>
        <fullName evidence="7">Rhomboid family intramembrane serine protease</fullName>
    </submittedName>
</protein>
<comment type="subcellular location">
    <subcellularLocation>
        <location evidence="1">Membrane</location>
        <topology evidence="1">Multi-pass membrane protein</topology>
    </subcellularLocation>
</comment>
<feature type="transmembrane region" description="Helical" evidence="5">
    <location>
        <begin position="121"/>
        <end position="139"/>
    </location>
</feature>
<feature type="transmembrane region" description="Helical" evidence="5">
    <location>
        <begin position="95"/>
        <end position="115"/>
    </location>
</feature>
<keyword evidence="8" id="KW-1185">Reference proteome</keyword>
<gene>
    <name evidence="7" type="ORF">MZV50_19340</name>
</gene>
<reference evidence="7 8" key="1">
    <citation type="submission" date="2022-04" db="EMBL/GenBank/DDBJ databases">
        <title>Genome sequence of soybean root-associated Caulobacter segnis RL271.</title>
        <authorList>
            <person name="Longley R."/>
            <person name="Bonito G."/>
            <person name="Trigodet F."/>
            <person name="Crosson S."/>
            <person name="Fiebig A."/>
        </authorList>
    </citation>
    <scope>NUCLEOTIDE SEQUENCE [LARGE SCALE GENOMIC DNA]</scope>
    <source>
        <strain evidence="7 8">RL271</strain>
    </source>
</reference>
<evidence type="ECO:0000256" key="3">
    <source>
        <dbReference type="ARBA" id="ARBA00022989"/>
    </source>
</evidence>
<feature type="transmembrane region" description="Helical" evidence="5">
    <location>
        <begin position="12"/>
        <end position="31"/>
    </location>
</feature>
<dbReference type="PANTHER" id="PTHR43066">
    <property type="entry name" value="RHOMBOID-RELATED PROTEIN"/>
    <property type="match status" value="1"/>
</dbReference>
<evidence type="ECO:0000256" key="2">
    <source>
        <dbReference type="ARBA" id="ARBA00022692"/>
    </source>
</evidence>
<feature type="transmembrane region" description="Helical" evidence="5">
    <location>
        <begin position="69"/>
        <end position="88"/>
    </location>
</feature>
<evidence type="ECO:0000256" key="4">
    <source>
        <dbReference type="ARBA" id="ARBA00023136"/>
    </source>
</evidence>
<proteinExistence type="predicted"/>
<evidence type="ECO:0000259" key="6">
    <source>
        <dbReference type="Pfam" id="PF01694"/>
    </source>
</evidence>
<dbReference type="PANTHER" id="PTHR43066:SF11">
    <property type="entry name" value="PEPTIDASE S54 RHOMBOID DOMAIN-CONTAINING PROTEIN"/>
    <property type="match status" value="1"/>
</dbReference>
<evidence type="ECO:0000256" key="1">
    <source>
        <dbReference type="ARBA" id="ARBA00004141"/>
    </source>
</evidence>
<feature type="transmembrane region" description="Helical" evidence="5">
    <location>
        <begin position="151"/>
        <end position="176"/>
    </location>
</feature>
<dbReference type="GO" id="GO:0006508">
    <property type="term" value="P:proteolysis"/>
    <property type="evidence" value="ECO:0007669"/>
    <property type="project" value="UniProtKB-KW"/>
</dbReference>
<name>A0ABY4ZQ40_9CAUL</name>
<dbReference type="InterPro" id="IPR035952">
    <property type="entry name" value="Rhomboid-like_sf"/>
</dbReference>
<evidence type="ECO:0000313" key="8">
    <source>
        <dbReference type="Proteomes" id="UP001057520"/>
    </source>
</evidence>
<dbReference type="Pfam" id="PF01694">
    <property type="entry name" value="Rhomboid"/>
    <property type="match status" value="1"/>
</dbReference>
<dbReference type="EMBL" id="CP096040">
    <property type="protein sequence ID" value="USQ94708.1"/>
    <property type="molecule type" value="Genomic_DNA"/>
</dbReference>
<accession>A0ABY4ZQ40</accession>
<evidence type="ECO:0000313" key="7">
    <source>
        <dbReference type="EMBL" id="USQ94708.1"/>
    </source>
</evidence>
<feature type="domain" description="Peptidase S54 rhomboid" evidence="6">
    <location>
        <begin position="51"/>
        <end position="200"/>
    </location>
</feature>
<dbReference type="Gene3D" id="1.20.1540.10">
    <property type="entry name" value="Rhomboid-like"/>
    <property type="match status" value="1"/>
</dbReference>
<keyword evidence="4 5" id="KW-0472">Membrane</keyword>
<keyword evidence="2 5" id="KW-0812">Transmembrane</keyword>
<keyword evidence="7" id="KW-0378">Hydrolase</keyword>